<dbReference type="Proteomes" id="UP000751852">
    <property type="component" value="Unassembled WGS sequence"/>
</dbReference>
<organism evidence="1 2">
    <name type="scientific">Staphylococcus canis</name>
    <dbReference type="NCBI Taxonomy" id="2724942"/>
    <lineage>
        <taxon>Bacteria</taxon>
        <taxon>Bacillati</taxon>
        <taxon>Bacillota</taxon>
        <taxon>Bacilli</taxon>
        <taxon>Bacillales</taxon>
        <taxon>Staphylococcaceae</taxon>
        <taxon>Staphylococcus</taxon>
    </lineage>
</organism>
<evidence type="ECO:0000313" key="2">
    <source>
        <dbReference type="Proteomes" id="UP000751852"/>
    </source>
</evidence>
<comment type="caution">
    <text evidence="1">The sequence shown here is derived from an EMBL/GenBank/DDBJ whole genome shotgun (WGS) entry which is preliminary data.</text>
</comment>
<gene>
    <name evidence="1" type="ORF">HHH54_06265</name>
</gene>
<accession>A0ABS0T8Z0</accession>
<name>A0ABS0T8Z0_9STAP</name>
<keyword evidence="2" id="KW-1185">Reference proteome</keyword>
<reference evidence="1 2" key="1">
    <citation type="submission" date="2020-04" db="EMBL/GenBank/DDBJ databases">
        <title>Staphylococcus species from domestic dog.</title>
        <authorList>
            <person name="Paterson G.K."/>
        </authorList>
    </citation>
    <scope>NUCLEOTIDE SEQUENCE [LARGE SCALE GENOMIC DNA]</scope>
    <source>
        <strain evidence="1 2">H16/1A</strain>
    </source>
</reference>
<evidence type="ECO:0000313" key="1">
    <source>
        <dbReference type="EMBL" id="MBI5975205.1"/>
    </source>
</evidence>
<protein>
    <recommendedName>
        <fullName evidence="3">Phage protein</fullName>
    </recommendedName>
</protein>
<sequence length="122" mass="13940">MNKNYRPPKISNGDLRVLVAFFRMVEKDGPFPGSKKKIKAFETLCEIYESSTKDLERVGNVTGSHTITLNYRNPHQDYQIKHSDTFELVHDLYSNLTFKVVDFAPNSSNKEMIKVVGVANDN</sequence>
<proteinExistence type="predicted"/>
<evidence type="ECO:0008006" key="3">
    <source>
        <dbReference type="Google" id="ProtNLM"/>
    </source>
</evidence>
<dbReference type="RefSeq" id="WP_198617983.1">
    <property type="nucleotide sequence ID" value="NZ_JABANU010000013.1"/>
</dbReference>
<dbReference type="EMBL" id="JABANU010000013">
    <property type="protein sequence ID" value="MBI5975205.1"/>
    <property type="molecule type" value="Genomic_DNA"/>
</dbReference>